<feature type="transmembrane region" description="Helical" evidence="1">
    <location>
        <begin position="42"/>
        <end position="63"/>
    </location>
</feature>
<accession>A0A8H9HQT6</accession>
<keyword evidence="1" id="KW-0472">Membrane</keyword>
<evidence type="ECO:0008006" key="6">
    <source>
        <dbReference type="Google" id="ProtNLM"/>
    </source>
</evidence>
<keyword evidence="4" id="KW-1185">Reference proteome</keyword>
<evidence type="ECO:0000313" key="5">
    <source>
        <dbReference type="Proteomes" id="UP000660975"/>
    </source>
</evidence>
<dbReference type="EMBL" id="BLLO01000017">
    <property type="protein sequence ID" value="GFH77809.1"/>
    <property type="molecule type" value="Genomic_DNA"/>
</dbReference>
<name>A0A8H9HQT6_9ACTN</name>
<comment type="caution">
    <text evidence="3">The sequence shown here is derived from an EMBL/GenBank/DDBJ whole genome shotgun (WGS) entry which is preliminary data.</text>
</comment>
<evidence type="ECO:0000256" key="1">
    <source>
        <dbReference type="SAM" id="Phobius"/>
    </source>
</evidence>
<dbReference type="Proteomes" id="UP000660975">
    <property type="component" value="Unassembled WGS sequence"/>
</dbReference>
<evidence type="ECO:0000313" key="4">
    <source>
        <dbReference type="Proteomes" id="UP000480804"/>
    </source>
</evidence>
<evidence type="ECO:0000313" key="3">
    <source>
        <dbReference type="EMBL" id="GGU82114.1"/>
    </source>
</evidence>
<keyword evidence="1" id="KW-0812">Transmembrane</keyword>
<feature type="transmembrane region" description="Helical" evidence="1">
    <location>
        <begin position="147"/>
        <end position="168"/>
    </location>
</feature>
<reference evidence="3" key="3">
    <citation type="submission" date="2020-09" db="EMBL/GenBank/DDBJ databases">
        <authorList>
            <person name="Sun Q."/>
            <person name="Ohkuma M."/>
        </authorList>
    </citation>
    <scope>NUCLEOTIDE SEQUENCE</scope>
    <source>
        <strain evidence="3">JCM 4136</strain>
    </source>
</reference>
<keyword evidence="1" id="KW-1133">Transmembrane helix</keyword>
<protein>
    <recommendedName>
        <fullName evidence="6">Integral membrane protein</fullName>
    </recommendedName>
</protein>
<reference evidence="3" key="1">
    <citation type="journal article" date="2014" name="Int. J. Syst. Evol. Microbiol.">
        <title>Complete genome sequence of Corynebacterium casei LMG S-19264T (=DSM 44701T), isolated from a smear-ripened cheese.</title>
        <authorList>
            <consortium name="US DOE Joint Genome Institute (JGI-PGF)"/>
            <person name="Walter F."/>
            <person name="Albersmeier A."/>
            <person name="Kalinowski J."/>
            <person name="Ruckert C."/>
        </authorList>
    </citation>
    <scope>NUCLEOTIDE SEQUENCE</scope>
    <source>
        <strain evidence="3">JCM 4136</strain>
    </source>
</reference>
<feature type="transmembrane region" description="Helical" evidence="1">
    <location>
        <begin position="70"/>
        <end position="89"/>
    </location>
</feature>
<reference evidence="2 4" key="2">
    <citation type="submission" date="2020-02" db="EMBL/GenBank/DDBJ databases">
        <title>Whole genome shotgun sequence of Streptomyces gougerotii NBRC 13043.</title>
        <authorList>
            <person name="Ichikawa N."/>
            <person name="Komaki H."/>
            <person name="Tamura T."/>
        </authorList>
    </citation>
    <scope>NUCLEOTIDE SEQUENCE [LARGE SCALE GENOMIC DNA]</scope>
    <source>
        <strain evidence="2 4">NBRC 13043</strain>
    </source>
</reference>
<dbReference type="RefSeq" id="WP_115068977.1">
    <property type="nucleotide sequence ID" value="NZ_BLLO01000017.1"/>
</dbReference>
<dbReference type="EMBL" id="BMSC01000013">
    <property type="protein sequence ID" value="GGU82114.1"/>
    <property type="molecule type" value="Genomic_DNA"/>
</dbReference>
<proteinExistence type="predicted"/>
<evidence type="ECO:0000313" key="2">
    <source>
        <dbReference type="EMBL" id="GFH77809.1"/>
    </source>
</evidence>
<feature type="transmembrane region" description="Helical" evidence="1">
    <location>
        <begin position="16"/>
        <end position="36"/>
    </location>
</feature>
<dbReference type="Proteomes" id="UP000480804">
    <property type="component" value="Unassembled WGS sequence"/>
</dbReference>
<organism evidence="3 5">
    <name type="scientific">Streptomyces gougerotii</name>
    <dbReference type="NCBI Taxonomy" id="53448"/>
    <lineage>
        <taxon>Bacteria</taxon>
        <taxon>Bacillati</taxon>
        <taxon>Actinomycetota</taxon>
        <taxon>Actinomycetes</taxon>
        <taxon>Kitasatosporales</taxon>
        <taxon>Streptomycetaceae</taxon>
        <taxon>Streptomyces</taxon>
        <taxon>Streptomyces diastaticus group</taxon>
    </lineage>
</organism>
<sequence>MAAPHAYARAGAGLRLLRAAVFTAVCVVVSAAGHVFASCLALPGWSLAAAFLGIFLVTAALAGRERSLPGIVLALAAGQIGLHALFGMAQQGAAKAASEASLVARAGELTCGHSGAISPHQAKQILAAAGLDPHSPAMHQHSGLAGLLPSLPMLLGHLLAALVAGWLLRRGDLALFRLVRLSALGREELRAHGAPVRALRTALRLVRALRAGLAADRTPWTRHLVPPEPPRLRTAELEHSVSRRGPPAAEVYVLAV</sequence>
<dbReference type="GeneID" id="95069933"/>
<dbReference type="AlphaFoldDB" id="A0A8H9HQT6"/>
<gene>
    <name evidence="3" type="ORF">GCM10010227_40600</name>
    <name evidence="2" type="ORF">Sgou_24790</name>
</gene>